<keyword evidence="2 3" id="KW-0413">Isomerase</keyword>
<dbReference type="PANTHER" id="PTHR23046">
    <property type="entry name" value="PHOSPHORIBOSYLAMINOIMIDAZOLE CARBOXYLASE CATALYTIC SUBUNIT"/>
    <property type="match status" value="1"/>
</dbReference>
<dbReference type="Gene3D" id="3.40.50.1970">
    <property type="match status" value="1"/>
</dbReference>
<feature type="binding site" evidence="3 5">
    <location>
        <position position="16"/>
    </location>
    <ligand>
        <name>substrate</name>
    </ligand>
</feature>
<proteinExistence type="inferred from homology"/>
<comment type="pathway">
    <text evidence="3 4">Purine metabolism; IMP biosynthesis via de novo pathway; 5-amino-1-(5-phospho-D-ribosyl)imidazole-4-carboxylate from 5-amino-1-(5-phospho-D-ribosyl)imidazole (N5-CAIR route): step 2/2.</text>
</comment>
<evidence type="ECO:0000256" key="4">
    <source>
        <dbReference type="PIRNR" id="PIRNR001338"/>
    </source>
</evidence>
<dbReference type="PANTHER" id="PTHR23046:SF2">
    <property type="entry name" value="PHOSPHORIBOSYLAMINOIMIDAZOLE CARBOXYLASE"/>
    <property type="match status" value="1"/>
</dbReference>
<dbReference type="InterPro" id="IPR024694">
    <property type="entry name" value="PurE_prokaryotes"/>
</dbReference>
<evidence type="ECO:0000313" key="7">
    <source>
        <dbReference type="EMBL" id="MBB3041553.1"/>
    </source>
</evidence>
<protein>
    <recommendedName>
        <fullName evidence="3 4">N5-carboxyaminoimidazole ribonucleotide mutase</fullName>
        <shortName evidence="3 4">N5-CAIR mutase</shortName>
        <ecNumber evidence="3 4">5.4.99.18</ecNumber>
    </recommendedName>
    <alternativeName>
        <fullName evidence="3">5-(carboxyamino)imidazole ribonucleotide mutase</fullName>
    </alternativeName>
</protein>
<dbReference type="EMBL" id="JACHWR010000001">
    <property type="protein sequence ID" value="MBB3041553.1"/>
    <property type="molecule type" value="Genomic_DNA"/>
</dbReference>
<dbReference type="RefSeq" id="WP_183591441.1">
    <property type="nucleotide sequence ID" value="NZ_JACHWR010000001.1"/>
</dbReference>
<gene>
    <name evidence="3" type="primary">purE</name>
    <name evidence="7" type="ORF">FHU40_001354</name>
</gene>
<feature type="binding site" evidence="3 5">
    <location>
        <position position="13"/>
    </location>
    <ligand>
        <name>substrate</name>
    </ligand>
</feature>
<reference evidence="7 8" key="1">
    <citation type="submission" date="2020-08" db="EMBL/GenBank/DDBJ databases">
        <title>Sequencing the genomes of 1000 actinobacteria strains.</title>
        <authorList>
            <person name="Klenk H.-P."/>
        </authorList>
    </citation>
    <scope>NUCLEOTIDE SEQUENCE [LARGE SCALE GENOMIC DNA]</scope>
    <source>
        <strain evidence="7 8">DSM 105498</strain>
    </source>
</reference>
<evidence type="ECO:0000259" key="6">
    <source>
        <dbReference type="SMART" id="SM01001"/>
    </source>
</evidence>
<dbReference type="PIRSF" id="PIRSF001338">
    <property type="entry name" value="AIR_carboxylase"/>
    <property type="match status" value="1"/>
</dbReference>
<feature type="binding site" evidence="3 5">
    <location>
        <position position="43"/>
    </location>
    <ligand>
        <name>substrate</name>
    </ligand>
</feature>
<dbReference type="SMART" id="SM01001">
    <property type="entry name" value="AIRC"/>
    <property type="match status" value="1"/>
</dbReference>
<feature type="domain" description="PurE" evidence="6">
    <location>
        <begin position="5"/>
        <end position="154"/>
    </location>
</feature>
<comment type="function">
    <text evidence="3 4">Catalyzes the conversion of N5-carboxyaminoimidazole ribonucleotide (N5-CAIR) to 4-carboxy-5-aminoimidazole ribonucleotide (CAIR).</text>
</comment>
<accession>A0A7W4Z071</accession>
<evidence type="ECO:0000256" key="3">
    <source>
        <dbReference type="HAMAP-Rule" id="MF_01929"/>
    </source>
</evidence>
<dbReference type="SUPFAM" id="SSF52255">
    <property type="entry name" value="N5-CAIR mutase (phosphoribosylaminoimidazole carboxylase, PurE)"/>
    <property type="match status" value="1"/>
</dbReference>
<comment type="caution">
    <text evidence="7">The sequence shown here is derived from an EMBL/GenBank/DDBJ whole genome shotgun (WGS) entry which is preliminary data.</text>
</comment>
<dbReference type="GO" id="GO:0006189">
    <property type="term" value="P:'de novo' IMP biosynthetic process"/>
    <property type="evidence" value="ECO:0007669"/>
    <property type="project" value="UniProtKB-UniRule"/>
</dbReference>
<dbReference type="InterPro" id="IPR033747">
    <property type="entry name" value="PurE_ClassI"/>
</dbReference>
<dbReference type="InterPro" id="IPR000031">
    <property type="entry name" value="PurE_dom"/>
</dbReference>
<organism evidence="7 8">
    <name type="scientific">Nocardioides soli</name>
    <dbReference type="NCBI Taxonomy" id="1036020"/>
    <lineage>
        <taxon>Bacteria</taxon>
        <taxon>Bacillati</taxon>
        <taxon>Actinomycetota</taxon>
        <taxon>Actinomycetes</taxon>
        <taxon>Propionibacteriales</taxon>
        <taxon>Nocardioidaceae</taxon>
        <taxon>Nocardioides</taxon>
    </lineage>
</organism>
<dbReference type="Pfam" id="PF00731">
    <property type="entry name" value="AIRC"/>
    <property type="match status" value="1"/>
</dbReference>
<dbReference type="EC" id="5.4.99.18" evidence="3 4"/>
<evidence type="ECO:0000256" key="5">
    <source>
        <dbReference type="PIRSR" id="PIRSR001338-1"/>
    </source>
</evidence>
<name>A0A7W4Z071_9ACTN</name>
<dbReference type="NCBIfam" id="TIGR01162">
    <property type="entry name" value="purE"/>
    <property type="match status" value="1"/>
</dbReference>
<evidence type="ECO:0000256" key="1">
    <source>
        <dbReference type="ARBA" id="ARBA00022755"/>
    </source>
</evidence>
<dbReference type="Proteomes" id="UP000589626">
    <property type="component" value="Unassembled WGS sequence"/>
</dbReference>
<sequence length="172" mass="17938">MADQPRVGIVMGSDSDWPVMKLAAEALGEFDIAYEADVKSAHRMPEEMLAYGREAAERGLSVIIAGAGGAAHLPGMLAAVTPLPVIGVPVPLKYLDGMDSLLSIVQMPAGVPVATVAVGGARNAGLLAVRILAATDPALQDRMRTFQAELRESAYEKGKVVRGDAGGRRVGF</sequence>
<comment type="similarity">
    <text evidence="3">Belongs to the AIR carboxylase family. Class I subfamily.</text>
</comment>
<dbReference type="UniPathway" id="UPA00074">
    <property type="reaction ID" value="UER00943"/>
</dbReference>
<evidence type="ECO:0000256" key="2">
    <source>
        <dbReference type="ARBA" id="ARBA00023235"/>
    </source>
</evidence>
<evidence type="ECO:0000313" key="8">
    <source>
        <dbReference type="Proteomes" id="UP000589626"/>
    </source>
</evidence>
<dbReference type="HAMAP" id="MF_01929">
    <property type="entry name" value="PurE_classI"/>
    <property type="match status" value="1"/>
</dbReference>
<dbReference type="AlphaFoldDB" id="A0A7W4Z071"/>
<dbReference type="GO" id="GO:0034023">
    <property type="term" value="F:5-(carboxyamino)imidazole ribonucleotide mutase activity"/>
    <property type="evidence" value="ECO:0007669"/>
    <property type="project" value="UniProtKB-UniRule"/>
</dbReference>
<keyword evidence="8" id="KW-1185">Reference proteome</keyword>
<keyword evidence="1 3" id="KW-0658">Purine biosynthesis</keyword>
<comment type="catalytic activity">
    <reaction evidence="3 4">
        <text>5-carboxyamino-1-(5-phospho-D-ribosyl)imidazole + H(+) = 5-amino-1-(5-phospho-D-ribosyl)imidazole-4-carboxylate</text>
        <dbReference type="Rhea" id="RHEA:13193"/>
        <dbReference type="ChEBI" id="CHEBI:15378"/>
        <dbReference type="ChEBI" id="CHEBI:58730"/>
        <dbReference type="ChEBI" id="CHEBI:77657"/>
        <dbReference type="EC" id="5.4.99.18"/>
    </reaction>
</comment>